<dbReference type="EMBL" id="BAABAB010000036">
    <property type="protein sequence ID" value="GAA3634975.1"/>
    <property type="molecule type" value="Genomic_DNA"/>
</dbReference>
<gene>
    <name evidence="1" type="ORF">GCM10022236_41960</name>
</gene>
<comment type="caution">
    <text evidence="1">The sequence shown here is derived from an EMBL/GenBank/DDBJ whole genome shotgun (WGS) entry which is preliminary data.</text>
</comment>
<accession>A0ABP7AKN2</accession>
<dbReference type="Proteomes" id="UP001501490">
    <property type="component" value="Unassembled WGS sequence"/>
</dbReference>
<reference evidence="2" key="1">
    <citation type="journal article" date="2019" name="Int. J. Syst. Evol. Microbiol.">
        <title>The Global Catalogue of Microorganisms (GCM) 10K type strain sequencing project: providing services to taxonomists for standard genome sequencing and annotation.</title>
        <authorList>
            <consortium name="The Broad Institute Genomics Platform"/>
            <consortium name="The Broad Institute Genome Sequencing Center for Infectious Disease"/>
            <person name="Wu L."/>
            <person name="Ma J."/>
        </authorList>
    </citation>
    <scope>NUCLEOTIDE SEQUENCE [LARGE SCALE GENOMIC DNA]</scope>
    <source>
        <strain evidence="2">JCM 16929</strain>
    </source>
</reference>
<keyword evidence="2" id="KW-1185">Reference proteome</keyword>
<protein>
    <recommendedName>
        <fullName evidence="3">NIL domain-containing protein</fullName>
    </recommendedName>
</protein>
<evidence type="ECO:0000313" key="2">
    <source>
        <dbReference type="Proteomes" id="UP001501490"/>
    </source>
</evidence>
<name>A0ABP7AKN2_9ACTN</name>
<sequence>MIVARRRGSAVSDQSEDLPWRGNPTVTIANDRTVRTRHLWGMALSSSVGSVSGTRIAHIVLRGAFTVDMADALAQDEVEDSCGEVHVRARIGEPAAVCVLLDQVRSLGATLDYLCVEA</sequence>
<organism evidence="1 2">
    <name type="scientific">Microlunatus ginsengisoli</name>
    <dbReference type="NCBI Taxonomy" id="363863"/>
    <lineage>
        <taxon>Bacteria</taxon>
        <taxon>Bacillati</taxon>
        <taxon>Actinomycetota</taxon>
        <taxon>Actinomycetes</taxon>
        <taxon>Propionibacteriales</taxon>
        <taxon>Propionibacteriaceae</taxon>
        <taxon>Microlunatus</taxon>
    </lineage>
</organism>
<evidence type="ECO:0000313" key="1">
    <source>
        <dbReference type="EMBL" id="GAA3634975.1"/>
    </source>
</evidence>
<evidence type="ECO:0008006" key="3">
    <source>
        <dbReference type="Google" id="ProtNLM"/>
    </source>
</evidence>
<proteinExistence type="predicted"/>